<dbReference type="CDD" id="cd01392">
    <property type="entry name" value="HTH_LacI"/>
    <property type="match status" value="1"/>
</dbReference>
<dbReference type="RefSeq" id="WP_051225312.1">
    <property type="nucleotide sequence ID" value="NZ_AUEH01000026.1"/>
</dbReference>
<dbReference type="InterPro" id="IPR010982">
    <property type="entry name" value="Lambda_DNA-bd_dom_sf"/>
</dbReference>
<dbReference type="AlphaFoldDB" id="A0A0R1XD95"/>
<dbReference type="SMART" id="SM00354">
    <property type="entry name" value="HTH_LACI"/>
    <property type="match status" value="1"/>
</dbReference>
<proteinExistence type="predicted"/>
<dbReference type="InterPro" id="IPR046335">
    <property type="entry name" value="LacI/GalR-like_sensor"/>
</dbReference>
<evidence type="ECO:0000313" key="6">
    <source>
        <dbReference type="EMBL" id="KRM28040.1"/>
    </source>
</evidence>
<dbReference type="GO" id="GO:0000976">
    <property type="term" value="F:transcription cis-regulatory region binding"/>
    <property type="evidence" value="ECO:0007669"/>
    <property type="project" value="TreeGrafter"/>
</dbReference>
<dbReference type="InterPro" id="IPR028082">
    <property type="entry name" value="Peripla_BP_I"/>
</dbReference>
<gene>
    <name evidence="6" type="ORF">FC91_GL002130</name>
</gene>
<dbReference type="CDD" id="cd06267">
    <property type="entry name" value="PBP1_LacI_sugar_binding-like"/>
    <property type="match status" value="1"/>
</dbReference>
<evidence type="ECO:0000256" key="3">
    <source>
        <dbReference type="ARBA" id="ARBA00023125"/>
    </source>
</evidence>
<dbReference type="PANTHER" id="PTHR30146:SF148">
    <property type="entry name" value="HTH-TYPE TRANSCRIPTIONAL REPRESSOR PURR-RELATED"/>
    <property type="match status" value="1"/>
</dbReference>
<evidence type="ECO:0000256" key="1">
    <source>
        <dbReference type="ARBA" id="ARBA00022491"/>
    </source>
</evidence>
<keyword evidence="3" id="KW-0238">DNA-binding</keyword>
<dbReference type="SUPFAM" id="SSF53822">
    <property type="entry name" value="Periplasmic binding protein-like I"/>
    <property type="match status" value="1"/>
</dbReference>
<evidence type="ECO:0000256" key="2">
    <source>
        <dbReference type="ARBA" id="ARBA00023015"/>
    </source>
</evidence>
<dbReference type="OrthoDB" id="9788209at2"/>
<dbReference type="Gene3D" id="1.10.260.40">
    <property type="entry name" value="lambda repressor-like DNA-binding domains"/>
    <property type="match status" value="1"/>
</dbReference>
<protein>
    <recommendedName>
        <fullName evidence="5">HTH lacI-type domain-containing protein</fullName>
    </recommendedName>
</protein>
<dbReference type="PRINTS" id="PR00036">
    <property type="entry name" value="HTHLACI"/>
</dbReference>
<evidence type="ECO:0000313" key="7">
    <source>
        <dbReference type="Proteomes" id="UP000050949"/>
    </source>
</evidence>
<comment type="caution">
    <text evidence="6">The sequence shown here is derived from an EMBL/GenBank/DDBJ whole genome shotgun (WGS) entry which is preliminary data.</text>
</comment>
<feature type="domain" description="HTH lacI-type" evidence="5">
    <location>
        <begin position="4"/>
        <end position="58"/>
    </location>
</feature>
<keyword evidence="4" id="KW-0804">Transcription</keyword>
<dbReference type="GO" id="GO:0003700">
    <property type="term" value="F:DNA-binding transcription factor activity"/>
    <property type="evidence" value="ECO:0007669"/>
    <property type="project" value="TreeGrafter"/>
</dbReference>
<dbReference type="Pfam" id="PF13377">
    <property type="entry name" value="Peripla_BP_3"/>
    <property type="match status" value="1"/>
</dbReference>
<accession>A0A0R1XD95</accession>
<dbReference type="PANTHER" id="PTHR30146">
    <property type="entry name" value="LACI-RELATED TRANSCRIPTIONAL REPRESSOR"/>
    <property type="match status" value="1"/>
</dbReference>
<dbReference type="EMBL" id="AZFW01000037">
    <property type="protein sequence ID" value="KRM28040.1"/>
    <property type="molecule type" value="Genomic_DNA"/>
</dbReference>
<dbReference type="PROSITE" id="PS00356">
    <property type="entry name" value="HTH_LACI_1"/>
    <property type="match status" value="1"/>
</dbReference>
<sequence length="328" mass="36132">MKHITMKDIAKEAGVSLATVSYALNGNTGVSAAMRQKILQIAEEFQYVPHMSAQILARKTTPIVCGLVRSFSGVFSNELWDEMQDEFQKAGYLLVAVNRLLPELIGSDLFRGIVVLDFDITDQEQAIIDALHAPTVYLVGTHSPAKAQVMMDNQQAITLAYGELAKSVHQRLCILSGRETSINNYERLNTVKKLYSRDHPGTDVDSVVFSADFSYANAYDMSADLLARFDSFLCFNDVMAMAIYKGAFEKGLVVGRDLSISGFDNSILAFSASPGLTSVGFDGHQWAQEAVHQFKAAVRHGSDNIPATLISPTMNVRESIRYKEISEN</sequence>
<dbReference type="SUPFAM" id="SSF47413">
    <property type="entry name" value="lambda repressor-like DNA-binding domains"/>
    <property type="match status" value="1"/>
</dbReference>
<dbReference type="Gene3D" id="3.40.50.2300">
    <property type="match status" value="2"/>
</dbReference>
<keyword evidence="2" id="KW-0805">Transcription regulation</keyword>
<reference evidence="6 7" key="1">
    <citation type="journal article" date="2015" name="Genome Announc.">
        <title>Expanding the biotechnology potential of lactobacilli through comparative genomics of 213 strains and associated genera.</title>
        <authorList>
            <person name="Sun Z."/>
            <person name="Harris H.M."/>
            <person name="McCann A."/>
            <person name="Guo C."/>
            <person name="Argimon S."/>
            <person name="Zhang W."/>
            <person name="Yang X."/>
            <person name="Jeffery I.B."/>
            <person name="Cooney J.C."/>
            <person name="Kagawa T.F."/>
            <person name="Liu W."/>
            <person name="Song Y."/>
            <person name="Salvetti E."/>
            <person name="Wrobel A."/>
            <person name="Rasinkangas P."/>
            <person name="Parkhill J."/>
            <person name="Rea M.C."/>
            <person name="O'Sullivan O."/>
            <person name="Ritari J."/>
            <person name="Douillard F.P."/>
            <person name="Paul Ross R."/>
            <person name="Yang R."/>
            <person name="Briner A.E."/>
            <person name="Felis G.E."/>
            <person name="de Vos W.M."/>
            <person name="Barrangou R."/>
            <person name="Klaenhammer T.R."/>
            <person name="Caufield P.W."/>
            <person name="Cui Y."/>
            <person name="Zhang H."/>
            <person name="O'Toole P.W."/>
        </authorList>
    </citation>
    <scope>NUCLEOTIDE SEQUENCE [LARGE SCALE GENOMIC DNA]</scope>
    <source>
        <strain evidence="6 7">DSM 16991</strain>
    </source>
</reference>
<name>A0A0R1XD95_9LACO</name>
<keyword evidence="1" id="KW-0678">Repressor</keyword>
<dbReference type="PATRIC" id="fig|1122147.4.peg.2203"/>
<evidence type="ECO:0000259" key="5">
    <source>
        <dbReference type="PROSITE" id="PS50932"/>
    </source>
</evidence>
<evidence type="ECO:0000256" key="4">
    <source>
        <dbReference type="ARBA" id="ARBA00023163"/>
    </source>
</evidence>
<dbReference type="Pfam" id="PF00356">
    <property type="entry name" value="LacI"/>
    <property type="match status" value="1"/>
</dbReference>
<dbReference type="Proteomes" id="UP000050949">
    <property type="component" value="Unassembled WGS sequence"/>
</dbReference>
<organism evidence="6 7">
    <name type="scientific">Schleiferilactobacillus harbinensis DSM 16991</name>
    <dbReference type="NCBI Taxonomy" id="1122147"/>
    <lineage>
        <taxon>Bacteria</taxon>
        <taxon>Bacillati</taxon>
        <taxon>Bacillota</taxon>
        <taxon>Bacilli</taxon>
        <taxon>Lactobacillales</taxon>
        <taxon>Lactobacillaceae</taxon>
        <taxon>Schleiferilactobacillus</taxon>
    </lineage>
</organism>
<dbReference type="eggNOG" id="COG1609">
    <property type="taxonomic scope" value="Bacteria"/>
</dbReference>
<dbReference type="InterPro" id="IPR000843">
    <property type="entry name" value="HTH_LacI"/>
</dbReference>
<dbReference type="PROSITE" id="PS50932">
    <property type="entry name" value="HTH_LACI_2"/>
    <property type="match status" value="1"/>
</dbReference>